<keyword evidence="1" id="KW-0812">Transmembrane</keyword>
<dbReference type="Proteomes" id="UP000546536">
    <property type="component" value="Unassembled WGS sequence"/>
</dbReference>
<dbReference type="EMBL" id="JABERG010000017">
    <property type="protein sequence ID" value="NNH88699.1"/>
    <property type="molecule type" value="Genomic_DNA"/>
</dbReference>
<evidence type="ECO:0000313" key="4">
    <source>
        <dbReference type="Proteomes" id="UP000532147"/>
    </source>
</evidence>
<reference evidence="4 5" key="1">
    <citation type="submission" date="2020-04" db="EMBL/GenBank/DDBJ databases">
        <title>Acinetobacter Taxon 24.</title>
        <authorList>
            <person name="Nemec A."/>
            <person name="Radolfova-Krizova L."/>
            <person name="Higgins P.G."/>
            <person name="Spanelova P."/>
        </authorList>
    </citation>
    <scope>NUCLEOTIDE SEQUENCE [LARGE SCALE GENOMIC DNA]</scope>
    <source>
        <strain evidence="3 5">ANC 4279</strain>
        <strain evidence="2 4">ANC 4280</strain>
    </source>
</reference>
<keyword evidence="5" id="KW-1185">Reference proteome</keyword>
<dbReference type="EMBL" id="JABERH010000003">
    <property type="protein sequence ID" value="NNH37518.1"/>
    <property type="molecule type" value="Genomic_DNA"/>
</dbReference>
<dbReference type="Proteomes" id="UP000532147">
    <property type="component" value="Unassembled WGS sequence"/>
</dbReference>
<evidence type="ECO:0000313" key="5">
    <source>
        <dbReference type="Proteomes" id="UP000546536"/>
    </source>
</evidence>
<name>A0A8E4MFF5_9GAMM</name>
<keyword evidence="1" id="KW-1133">Transmembrane helix</keyword>
<dbReference type="InterPro" id="IPR012902">
    <property type="entry name" value="N_methyl_site"/>
</dbReference>
<evidence type="ECO:0000313" key="2">
    <source>
        <dbReference type="EMBL" id="NNH37518.1"/>
    </source>
</evidence>
<gene>
    <name evidence="2" type="ORF">HLH11_02430</name>
    <name evidence="3" type="ORF">HLH13_13465</name>
</gene>
<proteinExistence type="predicted"/>
<comment type="caution">
    <text evidence="2">The sequence shown here is derived from an EMBL/GenBank/DDBJ whole genome shotgun (WGS) entry which is preliminary data.</text>
</comment>
<evidence type="ECO:0000256" key="1">
    <source>
        <dbReference type="SAM" id="Phobius"/>
    </source>
</evidence>
<dbReference type="AlphaFoldDB" id="A0A8E4MFF5"/>
<accession>A0A8E4MFF5</accession>
<dbReference type="RefSeq" id="WP_171533322.1">
    <property type="nucleotide sequence ID" value="NZ_JABERG010000017.1"/>
</dbReference>
<organism evidence="2 4">
    <name type="scientific">Acinetobacter terrae</name>
    <dbReference type="NCBI Taxonomy" id="2731247"/>
    <lineage>
        <taxon>Bacteria</taxon>
        <taxon>Pseudomonadati</taxon>
        <taxon>Pseudomonadota</taxon>
        <taxon>Gammaproteobacteria</taxon>
        <taxon>Moraxellales</taxon>
        <taxon>Moraxellaceae</taxon>
        <taxon>Acinetobacter</taxon>
        <taxon>Acinetobacter Taxon 24</taxon>
    </lineage>
</organism>
<feature type="transmembrane region" description="Helical" evidence="1">
    <location>
        <begin position="16"/>
        <end position="35"/>
    </location>
</feature>
<evidence type="ECO:0000313" key="3">
    <source>
        <dbReference type="EMBL" id="NNH88699.1"/>
    </source>
</evidence>
<sequence length="141" mass="15217">MKPIISSKSNQKGVGLLEALIAVALSSIVILGAVYSTGRMLKSQQQNNLQYIVINELRTKLQSATVEQKEAWCTGTSHPTITLPNETEAIEITVTCESIEVTVNNAANPTYNKTITEKQPIKFEIESASLGGKVTVGEALK</sequence>
<dbReference type="Pfam" id="PF07963">
    <property type="entry name" value="N_methyl"/>
    <property type="match status" value="1"/>
</dbReference>
<keyword evidence="1" id="KW-0472">Membrane</keyword>
<protein>
    <submittedName>
        <fullName evidence="2">Uncharacterized protein</fullName>
    </submittedName>
</protein>